<evidence type="ECO:0000313" key="1">
    <source>
        <dbReference type="EMBL" id="KAA0975965.1"/>
    </source>
</evidence>
<proteinExistence type="predicted"/>
<sequence length="91" mass="10118">MNDIILEALNILGTTDADDSGPEARGRRAHARVLVMIELAQEAARSRHEQRIANLLMLAQLDKKDSAEALKEARRLMSLNDELADRALRAV</sequence>
<dbReference type="AlphaFoldDB" id="A0A5B0ECL8"/>
<name>A0A5B0ECL8_9MICC</name>
<dbReference type="EMBL" id="VOBL01000013">
    <property type="protein sequence ID" value="KAA0975965.1"/>
    <property type="molecule type" value="Genomic_DNA"/>
</dbReference>
<comment type="caution">
    <text evidence="1">The sequence shown here is derived from an EMBL/GenBank/DDBJ whole genome shotgun (WGS) entry which is preliminary data.</text>
</comment>
<protein>
    <recommendedName>
        <fullName evidence="3">ANTAR domain-containing protein</fullName>
    </recommendedName>
</protein>
<dbReference type="Proteomes" id="UP000323856">
    <property type="component" value="Unassembled WGS sequence"/>
</dbReference>
<dbReference type="OrthoDB" id="4965845at2"/>
<reference evidence="1 2" key="1">
    <citation type="submission" date="2019-07" db="EMBL/GenBank/DDBJ databases">
        <title>Analysis of the biochemical properties, biological activity and biotechnological potential of siderophores and biosurfactants produced by Antarctic psychrotolerant bacteria.</title>
        <authorList>
            <person name="Styczynski M."/>
            <person name="Krucon T."/>
            <person name="Decewicz P."/>
            <person name="Dziewit L."/>
        </authorList>
    </citation>
    <scope>NUCLEOTIDE SEQUENCE [LARGE SCALE GENOMIC DNA]</scope>
    <source>
        <strain evidence="1 2">ANT_H27</strain>
    </source>
</reference>
<evidence type="ECO:0000313" key="2">
    <source>
        <dbReference type="Proteomes" id="UP000323856"/>
    </source>
</evidence>
<gene>
    <name evidence="1" type="ORF">FQ154_12975</name>
</gene>
<evidence type="ECO:0008006" key="3">
    <source>
        <dbReference type="Google" id="ProtNLM"/>
    </source>
</evidence>
<organism evidence="1 2">
    <name type="scientific">Paeniglutamicibacter gangotriensis</name>
    <dbReference type="NCBI Taxonomy" id="254787"/>
    <lineage>
        <taxon>Bacteria</taxon>
        <taxon>Bacillati</taxon>
        <taxon>Actinomycetota</taxon>
        <taxon>Actinomycetes</taxon>
        <taxon>Micrococcales</taxon>
        <taxon>Micrococcaceae</taxon>
        <taxon>Paeniglutamicibacter</taxon>
    </lineage>
</organism>
<dbReference type="RefSeq" id="WP_149620043.1">
    <property type="nucleotide sequence ID" value="NZ_JBITUG010000001.1"/>
</dbReference>
<accession>A0A5B0ECL8</accession>